<proteinExistence type="inferred from homology"/>
<comment type="similarity">
    <text evidence="2 7">Belongs to the insulin family.</text>
</comment>
<comment type="caution">
    <text evidence="10">The sequence shown here is derived from an EMBL/GenBank/DDBJ whole genome shotgun (WGS) entry which is preliminary data.</text>
</comment>
<organism evidence="10 11">
    <name type="scientific">Engystomops pustulosus</name>
    <name type="common">Tungara frog</name>
    <name type="synonym">Physalaemus pustulosus</name>
    <dbReference type="NCBI Taxonomy" id="76066"/>
    <lineage>
        <taxon>Eukaryota</taxon>
        <taxon>Metazoa</taxon>
        <taxon>Chordata</taxon>
        <taxon>Craniata</taxon>
        <taxon>Vertebrata</taxon>
        <taxon>Euteleostomi</taxon>
        <taxon>Amphibia</taxon>
        <taxon>Batrachia</taxon>
        <taxon>Anura</taxon>
        <taxon>Neobatrachia</taxon>
        <taxon>Hyloidea</taxon>
        <taxon>Leptodactylidae</taxon>
        <taxon>Leiuperinae</taxon>
        <taxon>Engystomops</taxon>
    </lineage>
</organism>
<dbReference type="InterPro" id="IPR022353">
    <property type="entry name" value="Insulin_CS"/>
</dbReference>
<dbReference type="InterPro" id="IPR016179">
    <property type="entry name" value="Insulin-like"/>
</dbReference>
<evidence type="ECO:0000256" key="7">
    <source>
        <dbReference type="RuleBase" id="RU000406"/>
    </source>
</evidence>
<sequence length="184" mass="20458">MALLVRGSLLLAALLMLVSALPGELRGQRSPVAASEYGVKLCGREFIRAVIFACGGSRWKRLQQDDGRSRSTDTLQDSAVHQLQMQSLLGSRLEQLQKSNIPPRQHPLKESYLSYDDYSYTPVEDFGQYVQQVEDINESENSPAALSDGFPWMKSSRRKRELSIGVAGICCKWGCTKAEISTLC</sequence>
<accession>A0AAV7DEM8</accession>
<evidence type="ECO:0000256" key="1">
    <source>
        <dbReference type="ARBA" id="ARBA00004613"/>
    </source>
</evidence>
<dbReference type="CDD" id="cd04365">
    <property type="entry name" value="IlGF_relaxin_like"/>
    <property type="match status" value="1"/>
</dbReference>
<dbReference type="GO" id="GO:0005179">
    <property type="term" value="F:hormone activity"/>
    <property type="evidence" value="ECO:0007669"/>
    <property type="project" value="UniProtKB-KW"/>
</dbReference>
<dbReference type="GO" id="GO:0001664">
    <property type="term" value="F:G protein-coupled receptor binding"/>
    <property type="evidence" value="ECO:0007669"/>
    <property type="project" value="TreeGrafter"/>
</dbReference>
<gene>
    <name evidence="10" type="ORF">GDO81_001571</name>
</gene>
<evidence type="ECO:0000313" key="10">
    <source>
        <dbReference type="EMBL" id="KAG8595608.1"/>
    </source>
</evidence>
<dbReference type="PANTHER" id="PTHR20968">
    <property type="entry name" value="ILGF DOMAIN-CONTAINING PROTEIN"/>
    <property type="match status" value="1"/>
</dbReference>
<reference evidence="10" key="1">
    <citation type="thesis" date="2020" institute="ProQuest LLC" country="789 East Eisenhower Parkway, Ann Arbor, MI, USA">
        <title>Comparative Genomics and Chromosome Evolution.</title>
        <authorList>
            <person name="Mudd A.B."/>
        </authorList>
    </citation>
    <scope>NUCLEOTIDE SEQUENCE</scope>
    <source>
        <strain evidence="10">237g6f4</strain>
        <tissue evidence="10">Blood</tissue>
    </source>
</reference>
<keyword evidence="8" id="KW-0732">Signal</keyword>
<feature type="signal peptide" evidence="8">
    <location>
        <begin position="1"/>
        <end position="20"/>
    </location>
</feature>
<evidence type="ECO:0000313" key="11">
    <source>
        <dbReference type="Proteomes" id="UP000824782"/>
    </source>
</evidence>
<evidence type="ECO:0000256" key="5">
    <source>
        <dbReference type="ARBA" id="ARBA00022702"/>
    </source>
</evidence>
<evidence type="ECO:0000256" key="2">
    <source>
        <dbReference type="ARBA" id="ARBA00009034"/>
    </source>
</evidence>
<keyword evidence="11" id="KW-1185">Reference proteome</keyword>
<comment type="subcellular location">
    <subcellularLocation>
        <location evidence="1 7">Secreted</location>
    </subcellularLocation>
</comment>
<evidence type="ECO:0000256" key="3">
    <source>
        <dbReference type="ARBA" id="ARBA00011207"/>
    </source>
</evidence>
<name>A0AAV7DEM8_ENGPU</name>
<dbReference type="InterPro" id="IPR036438">
    <property type="entry name" value="Insulin-like_sf"/>
</dbReference>
<comment type="subunit">
    <text evidence="3">Heterodimer of a B chain and an A chain linked by two disulfide bonds.</text>
</comment>
<dbReference type="PANTHER" id="PTHR20968:SF4">
    <property type="entry name" value="RELAXIN 3"/>
    <property type="match status" value="1"/>
</dbReference>
<dbReference type="GO" id="GO:0005576">
    <property type="term" value="C:extracellular region"/>
    <property type="evidence" value="ECO:0007669"/>
    <property type="project" value="UniProtKB-SubCell"/>
</dbReference>
<dbReference type="EMBL" id="WNYA01000001">
    <property type="protein sequence ID" value="KAG8595608.1"/>
    <property type="molecule type" value="Genomic_DNA"/>
</dbReference>
<dbReference type="SMART" id="SM00078">
    <property type="entry name" value="IlGF"/>
    <property type="match status" value="1"/>
</dbReference>
<dbReference type="InterPro" id="IPR051777">
    <property type="entry name" value="Insulin-like_neuro_ligands"/>
</dbReference>
<protein>
    <recommendedName>
        <fullName evidence="9">Insulin-like domain-containing protein</fullName>
    </recommendedName>
</protein>
<evidence type="ECO:0000259" key="9">
    <source>
        <dbReference type="SMART" id="SM00078"/>
    </source>
</evidence>
<dbReference type="AlphaFoldDB" id="A0AAV7DEM8"/>
<feature type="domain" description="Insulin-like" evidence="9">
    <location>
        <begin position="39"/>
        <end position="184"/>
    </location>
</feature>
<evidence type="ECO:0000256" key="4">
    <source>
        <dbReference type="ARBA" id="ARBA00022525"/>
    </source>
</evidence>
<feature type="chain" id="PRO_5044715863" description="Insulin-like domain-containing protein" evidence="8">
    <location>
        <begin position="21"/>
        <end position="184"/>
    </location>
</feature>
<dbReference type="Proteomes" id="UP000824782">
    <property type="component" value="Unassembled WGS sequence"/>
</dbReference>
<dbReference type="EMBL" id="WNYA01000001">
    <property type="protein sequence ID" value="KAG8595607.1"/>
    <property type="molecule type" value="Genomic_DNA"/>
</dbReference>
<dbReference type="Pfam" id="PF00049">
    <property type="entry name" value="Insulin"/>
    <property type="match status" value="1"/>
</dbReference>
<dbReference type="PROSITE" id="PS00262">
    <property type="entry name" value="INSULIN"/>
    <property type="match status" value="1"/>
</dbReference>
<evidence type="ECO:0000256" key="8">
    <source>
        <dbReference type="SAM" id="SignalP"/>
    </source>
</evidence>
<evidence type="ECO:0000256" key="6">
    <source>
        <dbReference type="ARBA" id="ARBA00023157"/>
    </source>
</evidence>
<keyword evidence="4 7" id="KW-0964">Secreted</keyword>
<keyword evidence="5" id="KW-0372">Hormone</keyword>
<dbReference type="SUPFAM" id="SSF56994">
    <property type="entry name" value="Insulin-like"/>
    <property type="match status" value="1"/>
</dbReference>
<keyword evidence="6" id="KW-1015">Disulfide bond</keyword>